<sequence length="158" mass="17500">MPLNRTHLVWDCSTVAFCMYFPLEKTSSTAVMLMKTSCTTLNTKLSSGMEHTSLAFRKDVHFFCRVRWPPRSPCGREGHRRTEGSRQQVQPAAEGCCGCADGARRVPTLQTRATRGISSLPKNSYSTDTSIGERDGQRDLNARLSRRLPEDGGSGEGE</sequence>
<feature type="region of interest" description="Disordered" evidence="1">
    <location>
        <begin position="112"/>
        <end position="158"/>
    </location>
</feature>
<reference evidence="2 3" key="1">
    <citation type="submission" date="2019-03" db="EMBL/GenBank/DDBJ databases">
        <title>First draft genome of Liparis tanakae, snailfish: a comprehensive survey of snailfish specific genes.</title>
        <authorList>
            <person name="Kim W."/>
            <person name="Song I."/>
            <person name="Jeong J.-H."/>
            <person name="Kim D."/>
            <person name="Kim S."/>
            <person name="Ryu S."/>
            <person name="Song J.Y."/>
            <person name="Lee S.K."/>
        </authorList>
    </citation>
    <scope>NUCLEOTIDE SEQUENCE [LARGE SCALE GENOMIC DNA]</scope>
    <source>
        <tissue evidence="2">Muscle</tissue>
    </source>
</reference>
<feature type="compositionally biased region" description="Polar residues" evidence="1">
    <location>
        <begin position="112"/>
        <end position="130"/>
    </location>
</feature>
<dbReference type="Proteomes" id="UP000314294">
    <property type="component" value="Unassembled WGS sequence"/>
</dbReference>
<feature type="compositionally biased region" description="Basic and acidic residues" evidence="1">
    <location>
        <begin position="131"/>
        <end position="141"/>
    </location>
</feature>
<proteinExistence type="predicted"/>
<gene>
    <name evidence="2" type="ORF">EYF80_007881</name>
</gene>
<keyword evidence="3" id="KW-1185">Reference proteome</keyword>
<accession>A0A4Z2IWU2</accession>
<feature type="compositionally biased region" description="Basic and acidic residues" evidence="1">
    <location>
        <begin position="74"/>
        <end position="84"/>
    </location>
</feature>
<dbReference type="AlphaFoldDB" id="A0A4Z2IWU2"/>
<feature type="region of interest" description="Disordered" evidence="1">
    <location>
        <begin position="73"/>
        <end position="93"/>
    </location>
</feature>
<evidence type="ECO:0000256" key="1">
    <source>
        <dbReference type="SAM" id="MobiDB-lite"/>
    </source>
</evidence>
<comment type="caution">
    <text evidence="2">The sequence shown here is derived from an EMBL/GenBank/DDBJ whole genome shotgun (WGS) entry which is preliminary data.</text>
</comment>
<protein>
    <submittedName>
        <fullName evidence="2">Uncharacterized protein</fullName>
    </submittedName>
</protein>
<dbReference type="EMBL" id="SRLO01000044">
    <property type="protein sequence ID" value="TNN81752.1"/>
    <property type="molecule type" value="Genomic_DNA"/>
</dbReference>
<organism evidence="2 3">
    <name type="scientific">Liparis tanakae</name>
    <name type="common">Tanaka's snailfish</name>
    <dbReference type="NCBI Taxonomy" id="230148"/>
    <lineage>
        <taxon>Eukaryota</taxon>
        <taxon>Metazoa</taxon>
        <taxon>Chordata</taxon>
        <taxon>Craniata</taxon>
        <taxon>Vertebrata</taxon>
        <taxon>Euteleostomi</taxon>
        <taxon>Actinopterygii</taxon>
        <taxon>Neopterygii</taxon>
        <taxon>Teleostei</taxon>
        <taxon>Neoteleostei</taxon>
        <taxon>Acanthomorphata</taxon>
        <taxon>Eupercaria</taxon>
        <taxon>Perciformes</taxon>
        <taxon>Cottioidei</taxon>
        <taxon>Cottales</taxon>
        <taxon>Liparidae</taxon>
        <taxon>Liparis</taxon>
    </lineage>
</organism>
<evidence type="ECO:0000313" key="3">
    <source>
        <dbReference type="Proteomes" id="UP000314294"/>
    </source>
</evidence>
<evidence type="ECO:0000313" key="2">
    <source>
        <dbReference type="EMBL" id="TNN81752.1"/>
    </source>
</evidence>
<name>A0A4Z2IWU2_9TELE</name>